<evidence type="ECO:0000313" key="1">
    <source>
        <dbReference type="EMBL" id="TDD93722.1"/>
    </source>
</evidence>
<dbReference type="Proteomes" id="UP000294513">
    <property type="component" value="Unassembled WGS sequence"/>
</dbReference>
<dbReference type="RefSeq" id="WP_131890851.1">
    <property type="nucleotide sequence ID" value="NZ_SMKU01000027.1"/>
</dbReference>
<reference evidence="1 2" key="1">
    <citation type="submission" date="2019-03" db="EMBL/GenBank/DDBJ databases">
        <title>Draft genome sequences of novel Actinobacteria.</title>
        <authorList>
            <person name="Sahin N."/>
            <person name="Ay H."/>
            <person name="Saygin H."/>
        </authorList>
    </citation>
    <scope>NUCLEOTIDE SEQUENCE [LARGE SCALE GENOMIC DNA]</scope>
    <source>
        <strain evidence="1 2">H3C3</strain>
    </source>
</reference>
<dbReference type="OrthoDB" id="3480730at2"/>
<organism evidence="1 2">
    <name type="scientific">Actinomadura rubrisoli</name>
    <dbReference type="NCBI Taxonomy" id="2530368"/>
    <lineage>
        <taxon>Bacteria</taxon>
        <taxon>Bacillati</taxon>
        <taxon>Actinomycetota</taxon>
        <taxon>Actinomycetes</taxon>
        <taxon>Streptosporangiales</taxon>
        <taxon>Thermomonosporaceae</taxon>
        <taxon>Actinomadura</taxon>
    </lineage>
</organism>
<name>A0A4R5C9N1_9ACTN</name>
<accession>A0A4R5C9N1</accession>
<protein>
    <submittedName>
        <fullName evidence="1">Uncharacterized protein</fullName>
    </submittedName>
</protein>
<proteinExistence type="predicted"/>
<keyword evidence="2" id="KW-1185">Reference proteome</keyword>
<sequence length="76" mass="8614">MKEADAVLLQFILSRIQTLSDEHWHTFTSSRKAMDDHAWVGGTSSHGFAGKLERNDAALHAELRKALQLVQDKLRQ</sequence>
<dbReference type="EMBL" id="SMKU01000027">
    <property type="protein sequence ID" value="TDD93722.1"/>
    <property type="molecule type" value="Genomic_DNA"/>
</dbReference>
<dbReference type="AlphaFoldDB" id="A0A4R5C9N1"/>
<comment type="caution">
    <text evidence="1">The sequence shown here is derived from an EMBL/GenBank/DDBJ whole genome shotgun (WGS) entry which is preliminary data.</text>
</comment>
<evidence type="ECO:0000313" key="2">
    <source>
        <dbReference type="Proteomes" id="UP000294513"/>
    </source>
</evidence>
<gene>
    <name evidence="1" type="ORF">E1298_08710</name>
</gene>